<evidence type="ECO:0000313" key="1">
    <source>
        <dbReference type="EMBL" id="KKP31798.1"/>
    </source>
</evidence>
<organism evidence="1 2">
    <name type="scientific">Candidatus Woesebacteria bacterium GW2011_GWC2_31_9</name>
    <dbReference type="NCBI Taxonomy" id="1618586"/>
    <lineage>
        <taxon>Bacteria</taxon>
        <taxon>Candidatus Woeseibacteriota</taxon>
    </lineage>
</organism>
<protein>
    <submittedName>
        <fullName evidence="1">Uncharacterized protein</fullName>
    </submittedName>
</protein>
<dbReference type="Proteomes" id="UP000034803">
    <property type="component" value="Unassembled WGS sequence"/>
</dbReference>
<proteinExistence type="predicted"/>
<dbReference type="EMBL" id="LBOI01000005">
    <property type="protein sequence ID" value="KKP31798.1"/>
    <property type="molecule type" value="Genomic_DNA"/>
</dbReference>
<name>A0A0F9YKK4_9BACT</name>
<sequence>MKEINKCLESGCRGGCCQDITIYDAEEVILKTFPKAIEVSVWKLEKAINGELSDGIYYQYDGRDPVPGMAIARIVGPCPNRLINGNCKEYHSCSHAAENFNIASPQCNLIRNNL</sequence>
<comment type="caution">
    <text evidence="1">The sequence shown here is derived from an EMBL/GenBank/DDBJ whole genome shotgun (WGS) entry which is preliminary data.</text>
</comment>
<dbReference type="AlphaFoldDB" id="A0A0F9YKK4"/>
<gene>
    <name evidence="1" type="ORF">UR21_C0005G0020</name>
</gene>
<accession>A0A0F9YKK4</accession>
<evidence type="ECO:0000313" key="2">
    <source>
        <dbReference type="Proteomes" id="UP000034803"/>
    </source>
</evidence>
<reference evidence="1 2" key="1">
    <citation type="journal article" date="2015" name="Nature">
        <title>rRNA introns, odd ribosomes, and small enigmatic genomes across a large radiation of phyla.</title>
        <authorList>
            <person name="Brown C.T."/>
            <person name="Hug L.A."/>
            <person name="Thomas B.C."/>
            <person name="Sharon I."/>
            <person name="Castelle C.J."/>
            <person name="Singh A."/>
            <person name="Wilkins M.J."/>
            <person name="Williams K.H."/>
            <person name="Banfield J.F."/>
        </authorList>
    </citation>
    <scope>NUCLEOTIDE SEQUENCE [LARGE SCALE GENOMIC DNA]</scope>
</reference>